<accession>A0A9E4NM27</accession>
<dbReference type="InterPro" id="IPR056209">
    <property type="entry name" value="SU10_adaptor"/>
</dbReference>
<dbReference type="AlphaFoldDB" id="A0A9E4NM27"/>
<dbReference type="Proteomes" id="UP000886674">
    <property type="component" value="Unassembled WGS sequence"/>
</dbReference>
<protein>
    <submittedName>
        <fullName evidence="1">Uncharacterized protein</fullName>
    </submittedName>
</protein>
<proteinExistence type="predicted"/>
<comment type="caution">
    <text evidence="1">The sequence shown here is derived from an EMBL/GenBank/DDBJ whole genome shotgun (WGS) entry which is preliminary data.</text>
</comment>
<gene>
    <name evidence="1" type="ORF">JAY77_17410</name>
</gene>
<sequence length="245" mass="28097">MAITDYGSLKRAVADYLHRDDLAPAIADYIQLAEARLNRDLNLPGERGDRSIVLDRGESRLTLPSDFHRFLSLWRGAVVVPFEVPVRRWSDFKGTWSSPVRKTPPVESDSAMGEPPRRLRYVNDVDFAVRQTPGEARRFTLMGRWLVFACPAAKPRRYRLHYERAFALSEESPTNYLLEHHPDAYLYATLLEAPVWSFDDDRLVVYQDRYDRAIASIRGHMSGAWGDDVMRMDFGDEGGFSILEG</sequence>
<dbReference type="Pfam" id="PF24175">
    <property type="entry name" value="SU10_adaptor"/>
    <property type="match status" value="1"/>
</dbReference>
<evidence type="ECO:0000313" key="2">
    <source>
        <dbReference type="Proteomes" id="UP000886674"/>
    </source>
</evidence>
<reference evidence="1" key="1">
    <citation type="journal article" date="2021" name="Proc. Natl. Acad. Sci. U.S.A.">
        <title>Global biogeography of chemosynthetic symbionts reveals both localized and globally distributed symbiont groups. .</title>
        <authorList>
            <person name="Osvatic J.T."/>
            <person name="Wilkins L.G.E."/>
            <person name="Leibrecht L."/>
            <person name="Leray M."/>
            <person name="Zauner S."/>
            <person name="Polzin J."/>
            <person name="Camacho Y."/>
            <person name="Gros O."/>
            <person name="van Gils J.A."/>
            <person name="Eisen J.A."/>
            <person name="Petersen J.M."/>
            <person name="Yuen B."/>
        </authorList>
    </citation>
    <scope>NUCLEOTIDE SEQUENCE</scope>
    <source>
        <strain evidence="1">MAGclacostrist055</strain>
    </source>
</reference>
<evidence type="ECO:0000313" key="1">
    <source>
        <dbReference type="EMBL" id="MCG7979908.1"/>
    </source>
</evidence>
<dbReference type="EMBL" id="JAEPCR010000093">
    <property type="protein sequence ID" value="MCG7979908.1"/>
    <property type="molecule type" value="Genomic_DNA"/>
</dbReference>
<name>A0A9E4NM27_9GAMM</name>
<organism evidence="1 2">
    <name type="scientific">Candidatus Thiodiazotropha taylori</name>
    <dbReference type="NCBI Taxonomy" id="2792791"/>
    <lineage>
        <taxon>Bacteria</taxon>
        <taxon>Pseudomonadati</taxon>
        <taxon>Pseudomonadota</taxon>
        <taxon>Gammaproteobacteria</taxon>
        <taxon>Chromatiales</taxon>
        <taxon>Sedimenticolaceae</taxon>
        <taxon>Candidatus Thiodiazotropha</taxon>
    </lineage>
</organism>